<organism evidence="4 5">
    <name type="scientific">Sphingomonas aliaeris</name>
    <dbReference type="NCBI Taxonomy" id="2759526"/>
    <lineage>
        <taxon>Bacteria</taxon>
        <taxon>Pseudomonadati</taxon>
        <taxon>Pseudomonadota</taxon>
        <taxon>Alphaproteobacteria</taxon>
        <taxon>Sphingomonadales</taxon>
        <taxon>Sphingomonadaceae</taxon>
        <taxon>Sphingomonas</taxon>
    </lineage>
</organism>
<feature type="domain" description="Transposase IS4-like" evidence="2">
    <location>
        <begin position="91"/>
        <end position="245"/>
    </location>
</feature>
<evidence type="ECO:0000313" key="5">
    <source>
        <dbReference type="Proteomes" id="UP000595894"/>
    </source>
</evidence>
<keyword evidence="4" id="KW-0614">Plasmid</keyword>
<geneLocation type="plasmid" evidence="4 5">
    <name>punnamed1</name>
</geneLocation>
<dbReference type="NCBIfam" id="NF033580">
    <property type="entry name" value="transpos_IS5_3"/>
    <property type="match status" value="1"/>
</dbReference>
<keyword evidence="1" id="KW-0812">Transmembrane</keyword>
<dbReference type="PANTHER" id="PTHR30007:SF1">
    <property type="entry name" value="BLR1914 PROTEIN"/>
    <property type="match status" value="1"/>
</dbReference>
<feature type="transmembrane region" description="Helical" evidence="1">
    <location>
        <begin position="231"/>
        <end position="248"/>
    </location>
</feature>
<dbReference type="Pfam" id="PF01609">
    <property type="entry name" value="DDE_Tnp_1"/>
    <property type="match status" value="1"/>
</dbReference>
<dbReference type="PANTHER" id="PTHR30007">
    <property type="entry name" value="PHP DOMAIN PROTEIN"/>
    <property type="match status" value="1"/>
</dbReference>
<protein>
    <submittedName>
        <fullName evidence="4">IS5 family transposase</fullName>
    </submittedName>
</protein>
<keyword evidence="1" id="KW-1133">Transmembrane helix</keyword>
<dbReference type="InterPro" id="IPR025161">
    <property type="entry name" value="IS402-like_dom"/>
</dbReference>
<evidence type="ECO:0000256" key="1">
    <source>
        <dbReference type="SAM" id="Phobius"/>
    </source>
</evidence>
<gene>
    <name evidence="4" type="ORF">H5J25_18780</name>
</gene>
<sequence>MALFWLSDEAWAAIEPHLPKNQPGARRVDDRRVISGILHVLKVGCRWCDCPAEYGPSTTVYNRFNRWSHRGFWLKLLNALVDTGAVTKSTSIDSTYIKAQRAAFGAKGGSTQAIGRSRGGWTTKVHALTDVIGRPYALMLTPGNVSDVKAAPALLERAGRMRYLLGDKGYDADRLRRSLRDVGAVPVIPGRRNRKRTIRYDKDRYRGRHLIENAFCRLKDFRRVATRYDKLAANFLSGVALATALAFWM</sequence>
<reference evidence="5" key="1">
    <citation type="submission" date="2020-09" db="EMBL/GenBank/DDBJ databases">
        <title>Sphingomonas sp., a new species isolated from pork steak.</title>
        <authorList>
            <person name="Heidler von Heilborn D."/>
        </authorList>
    </citation>
    <scope>NUCLEOTIDE SEQUENCE [LARGE SCALE GENOMIC DNA]</scope>
    <source>
        <plasmid evidence="5">punnamed1</plasmid>
    </source>
</reference>
<dbReference type="GO" id="GO:0006313">
    <property type="term" value="P:DNA transposition"/>
    <property type="evidence" value="ECO:0007669"/>
    <property type="project" value="InterPro"/>
</dbReference>
<dbReference type="InterPro" id="IPR002559">
    <property type="entry name" value="Transposase_11"/>
</dbReference>
<dbReference type="Pfam" id="PF13340">
    <property type="entry name" value="DUF4096"/>
    <property type="match status" value="1"/>
</dbReference>
<proteinExistence type="predicted"/>
<accession>A0A974NYM4</accession>
<dbReference type="GO" id="GO:0003677">
    <property type="term" value="F:DNA binding"/>
    <property type="evidence" value="ECO:0007669"/>
    <property type="project" value="InterPro"/>
</dbReference>
<evidence type="ECO:0000313" key="4">
    <source>
        <dbReference type="EMBL" id="QQV79295.1"/>
    </source>
</evidence>
<evidence type="ECO:0000259" key="3">
    <source>
        <dbReference type="Pfam" id="PF13340"/>
    </source>
</evidence>
<dbReference type="AlphaFoldDB" id="A0A974NYM4"/>
<dbReference type="KEGG" id="sari:H5J25_18780"/>
<name>A0A974NYM4_9SPHN</name>
<dbReference type="GO" id="GO:0004803">
    <property type="term" value="F:transposase activity"/>
    <property type="evidence" value="ECO:0007669"/>
    <property type="project" value="InterPro"/>
</dbReference>
<feature type="domain" description="Insertion element IS402-like" evidence="3">
    <location>
        <begin position="6"/>
        <end position="76"/>
    </location>
</feature>
<evidence type="ECO:0000259" key="2">
    <source>
        <dbReference type="Pfam" id="PF01609"/>
    </source>
</evidence>
<dbReference type="Proteomes" id="UP000595894">
    <property type="component" value="Plasmid punnamed1"/>
</dbReference>
<keyword evidence="1" id="KW-0472">Membrane</keyword>
<keyword evidence="5" id="KW-1185">Reference proteome</keyword>
<dbReference type="EMBL" id="CP061036">
    <property type="protein sequence ID" value="QQV79295.1"/>
    <property type="molecule type" value="Genomic_DNA"/>
</dbReference>